<sequence length="146" mass="15717">MSVIFIQPVYSPSRVVNKFVLIVALIETVCPGFTVTLSGKLNILLKLPKSGAEPFTTETERNFAELDLLVIFTTSATVTILIRDRLILPKSAVDNVEFRPVKTGTVGALGCFAVPPATLIKKNKCSPVENTLPGRVLVTDIFASAA</sequence>
<comment type="caution">
    <text evidence="1">The sequence shown here is derived from an EMBL/GenBank/DDBJ whole genome shotgun (WGS) entry which is preliminary data.</text>
</comment>
<reference evidence="1 2" key="1">
    <citation type="journal article" date="2014" name="Appl. Microbiol. Biotechnol.">
        <title>Transformable facultative thermophile Geobacillus stearothermophilus NUB3621 as a host strain for metabolic engineering.</title>
        <authorList>
            <person name="Blanchard K."/>
            <person name="Robic S."/>
            <person name="Matsumura I."/>
        </authorList>
    </citation>
    <scope>NUCLEOTIDE SEQUENCE [LARGE SCALE GENOMIC DNA]</scope>
    <source>
        <strain evidence="1 2">NUB3621</strain>
    </source>
</reference>
<dbReference type="Proteomes" id="UP000023566">
    <property type="component" value="Chromosome"/>
</dbReference>
<dbReference type="EMBL" id="AOTZ01000005">
    <property type="protein sequence ID" value="EZP76788.1"/>
    <property type="molecule type" value="Genomic_DNA"/>
</dbReference>
<organism evidence="1 2">
    <name type="scientific">Parageobacillus genomosp. 1</name>
    <dbReference type="NCBI Taxonomy" id="1295642"/>
    <lineage>
        <taxon>Bacteria</taxon>
        <taxon>Bacillati</taxon>
        <taxon>Bacillota</taxon>
        <taxon>Bacilli</taxon>
        <taxon>Bacillales</taxon>
        <taxon>Anoxybacillaceae</taxon>
        <taxon>Parageobacillus</taxon>
    </lineage>
</organism>
<gene>
    <name evidence="1" type="ORF">H839_09338</name>
</gene>
<protein>
    <submittedName>
        <fullName evidence="1">Uncharacterized protein</fullName>
    </submittedName>
</protein>
<evidence type="ECO:0000313" key="1">
    <source>
        <dbReference type="EMBL" id="EZP76788.1"/>
    </source>
</evidence>
<proteinExistence type="predicted"/>
<dbReference type="AlphaFoldDB" id="A0ABC9VEE4"/>
<accession>A0ABC9VEE4</accession>
<evidence type="ECO:0000313" key="2">
    <source>
        <dbReference type="Proteomes" id="UP000023566"/>
    </source>
</evidence>
<name>A0ABC9VEE4_9BACL</name>
<keyword evidence="2" id="KW-1185">Reference proteome</keyword>